<keyword evidence="3 8" id="KW-1134">Transmembrane beta strand</keyword>
<dbReference type="Proteomes" id="UP000019402">
    <property type="component" value="Unassembled WGS sequence"/>
</dbReference>
<evidence type="ECO:0000259" key="11">
    <source>
        <dbReference type="Pfam" id="PF07715"/>
    </source>
</evidence>
<dbReference type="PROSITE" id="PS52016">
    <property type="entry name" value="TONB_DEPENDENT_REC_3"/>
    <property type="match status" value="1"/>
</dbReference>
<dbReference type="GO" id="GO:0009279">
    <property type="term" value="C:cell outer membrane"/>
    <property type="evidence" value="ECO:0007669"/>
    <property type="project" value="UniProtKB-SubCell"/>
</dbReference>
<protein>
    <submittedName>
        <fullName evidence="12">TonB-linked outer membrane protein, SusC/RagA family</fullName>
    </submittedName>
</protein>
<evidence type="ECO:0000256" key="3">
    <source>
        <dbReference type="ARBA" id="ARBA00022452"/>
    </source>
</evidence>
<dbReference type="InterPro" id="IPR008969">
    <property type="entry name" value="CarboxyPept-like_regulatory"/>
</dbReference>
<comment type="similarity">
    <text evidence="8 9">Belongs to the TonB-dependent receptor family.</text>
</comment>
<dbReference type="Pfam" id="PF07715">
    <property type="entry name" value="Plug"/>
    <property type="match status" value="1"/>
</dbReference>
<sequence>MKKLFLLLLSIVSITEVYSQAVLSGKIIENSTHEALVGASVYVKGTTQGTISDIDGNFHLNTDTNRGTLVFSFVSFQDQEIAFDGDQNFEIMMESAMMGLDEWVVIGYGSVQKDDLSTAVGSLEGIQELKNRPVSTTGLLQGTMAGVNVMNQGGDPGSPANIVIRGLGSPSDQVLWVVDGVPGAPVNAEDIESVSVLKDAASAAIYGSSVGSGGVVVVSTKQAQAGKTKVEANLYTGIQKAYNLPEALNAEEFNAVKNLAADNAGQGRSDAFNANIYPDGAVSRTNWMEEIFRMGKVKRLALSLSGGSEYMKALASIQVDDEQGVLLNTFKKSVKGRVNVDFKLTDKIKFSEWVQAGTSRGYSNDTYSGYTGAIISAIYMPPSAAVYNEDGSYGGVVSASNLAYAGAYGDIVNPVATLKRKDQYNPSYYLRSTSSLEVKITSGLTYKSMFTLGTDQNLNEEFSVKRPEPGKPLNENSKSMSTGFTNKWLSENVITYKKMINNHQLTLMGGYSASYQKTKGFGLTVYGFDSENETARHLVNASDWSKSKPYENMSELSSTSMFSRLSYSFNNRYYFTGSIRNDATSKLYMHNNDGTFMAMSAAWKISSEDFFNVDFIDMLKLRGSWGQIGNVNSVDNYAYVSNLEATRGTVLGEDPTTLSGLGMQKIPNLALTWETSEQTDIGLDMNMFNNKLNVTADYYLKYTKDFIDDLPNPASFGASLASKGNIGKVKNQGFELSMSYGNTHRDFTYSLGANISTNENTIEDLGNRESYFLSSNVRQVLRPINNSVGQAWHSYYLIKTDGIFQSDAEAAAHVDKDGNRIQPDAVAGDLKFIDKNEDGLINDEDREYMGSATPKITYGFNAYFQYKGFDLSMLWQGAADRDVFNAYKGVAYTASEQGYNMDKEILNAWSESNVNSDIPRISATDPNKNFQTNSDWFLENGSYVRLKNLTVGYTLPDALSAKIKAHHLKLRFYASGENLFTITNYSGMDPEVANYGIDVAKYPVVRKFTLGVNVNF</sequence>
<dbReference type="RefSeq" id="WP_027471711.1">
    <property type="nucleotide sequence ID" value="NZ_BAMD01000048.1"/>
</dbReference>
<dbReference type="OrthoDB" id="1108421at2"/>
<dbReference type="InterPro" id="IPR023996">
    <property type="entry name" value="TonB-dep_OMP_SusC/RagA"/>
</dbReference>
<dbReference type="InterPro" id="IPR000531">
    <property type="entry name" value="Beta-barrel_TonB"/>
</dbReference>
<dbReference type="Gene3D" id="2.170.130.10">
    <property type="entry name" value="TonB-dependent receptor, plug domain"/>
    <property type="match status" value="1"/>
</dbReference>
<keyword evidence="5 9" id="KW-0798">TonB box</keyword>
<keyword evidence="2 8" id="KW-0813">Transport</keyword>
<dbReference type="SUPFAM" id="SSF56935">
    <property type="entry name" value="Porins"/>
    <property type="match status" value="1"/>
</dbReference>
<feature type="domain" description="TonB-dependent receptor-like beta-barrel" evidence="10">
    <location>
        <begin position="388"/>
        <end position="979"/>
    </location>
</feature>
<feature type="domain" description="TonB-dependent receptor plug" evidence="11">
    <location>
        <begin position="127"/>
        <end position="211"/>
    </location>
</feature>
<keyword evidence="13" id="KW-1185">Reference proteome</keyword>
<evidence type="ECO:0000256" key="1">
    <source>
        <dbReference type="ARBA" id="ARBA00004571"/>
    </source>
</evidence>
<dbReference type="InterPro" id="IPR039426">
    <property type="entry name" value="TonB-dep_rcpt-like"/>
</dbReference>
<dbReference type="InterPro" id="IPR036942">
    <property type="entry name" value="Beta-barrel_TonB_sf"/>
</dbReference>
<proteinExistence type="inferred from homology"/>
<dbReference type="Pfam" id="PF13715">
    <property type="entry name" value="CarbopepD_reg_2"/>
    <property type="match status" value="1"/>
</dbReference>
<gene>
    <name evidence="12" type="ORF">JCM21142_83245</name>
</gene>
<accession>W7Y8G0</accession>
<comment type="subcellular location">
    <subcellularLocation>
        <location evidence="1 8">Cell outer membrane</location>
        <topology evidence="1 8">Multi-pass membrane protein</topology>
    </subcellularLocation>
</comment>
<evidence type="ECO:0000259" key="10">
    <source>
        <dbReference type="Pfam" id="PF00593"/>
    </source>
</evidence>
<dbReference type="Gene3D" id="2.40.170.20">
    <property type="entry name" value="TonB-dependent receptor, beta-barrel domain"/>
    <property type="match status" value="1"/>
</dbReference>
<evidence type="ECO:0000256" key="7">
    <source>
        <dbReference type="ARBA" id="ARBA00023237"/>
    </source>
</evidence>
<keyword evidence="6 8" id="KW-0472">Membrane</keyword>
<comment type="caution">
    <text evidence="12">The sequence shown here is derived from an EMBL/GenBank/DDBJ whole genome shotgun (WGS) entry which is preliminary data.</text>
</comment>
<evidence type="ECO:0000256" key="8">
    <source>
        <dbReference type="PROSITE-ProRule" id="PRU01360"/>
    </source>
</evidence>
<keyword evidence="4 8" id="KW-0812">Transmembrane</keyword>
<dbReference type="EMBL" id="BAMD01000048">
    <property type="protein sequence ID" value="GAF04537.1"/>
    <property type="molecule type" value="Genomic_DNA"/>
</dbReference>
<reference evidence="12 13" key="1">
    <citation type="journal article" date="2014" name="Genome Announc.">
        <title>Draft Genome Sequence of Cytophaga fermentans JCM 21142T, a Facultative Anaerobe Isolated from Marine Mud.</title>
        <authorList>
            <person name="Starns D."/>
            <person name="Oshima K."/>
            <person name="Suda W."/>
            <person name="Iino T."/>
            <person name="Yuki M."/>
            <person name="Inoue J."/>
            <person name="Kitamura K."/>
            <person name="Iida T."/>
            <person name="Darby A."/>
            <person name="Hattori M."/>
            <person name="Ohkuma M."/>
        </authorList>
    </citation>
    <scope>NUCLEOTIDE SEQUENCE [LARGE SCALE GENOMIC DNA]</scope>
    <source>
        <strain evidence="12 13">JCM 21142</strain>
    </source>
</reference>
<evidence type="ECO:0000256" key="4">
    <source>
        <dbReference type="ARBA" id="ARBA00022692"/>
    </source>
</evidence>
<dbReference type="InterPro" id="IPR037066">
    <property type="entry name" value="Plug_dom_sf"/>
</dbReference>
<evidence type="ECO:0000256" key="2">
    <source>
        <dbReference type="ARBA" id="ARBA00022448"/>
    </source>
</evidence>
<evidence type="ECO:0000313" key="12">
    <source>
        <dbReference type="EMBL" id="GAF04537.1"/>
    </source>
</evidence>
<name>W7Y8G0_9BACT</name>
<evidence type="ECO:0000256" key="5">
    <source>
        <dbReference type="ARBA" id="ARBA00023077"/>
    </source>
</evidence>
<organism evidence="12 13">
    <name type="scientific">Saccharicrinis fermentans DSM 9555 = JCM 21142</name>
    <dbReference type="NCBI Taxonomy" id="869213"/>
    <lineage>
        <taxon>Bacteria</taxon>
        <taxon>Pseudomonadati</taxon>
        <taxon>Bacteroidota</taxon>
        <taxon>Bacteroidia</taxon>
        <taxon>Marinilabiliales</taxon>
        <taxon>Marinilabiliaceae</taxon>
        <taxon>Saccharicrinis</taxon>
    </lineage>
</organism>
<dbReference type="AlphaFoldDB" id="W7Y8G0"/>
<dbReference type="NCBIfam" id="TIGR04056">
    <property type="entry name" value="OMP_RagA_SusC"/>
    <property type="match status" value="1"/>
</dbReference>
<dbReference type="Pfam" id="PF00593">
    <property type="entry name" value="TonB_dep_Rec_b-barrel"/>
    <property type="match status" value="1"/>
</dbReference>
<dbReference type="eggNOG" id="COG1629">
    <property type="taxonomic scope" value="Bacteria"/>
</dbReference>
<keyword evidence="7 8" id="KW-0998">Cell outer membrane</keyword>
<evidence type="ECO:0000256" key="6">
    <source>
        <dbReference type="ARBA" id="ARBA00023136"/>
    </source>
</evidence>
<evidence type="ECO:0000256" key="9">
    <source>
        <dbReference type="RuleBase" id="RU003357"/>
    </source>
</evidence>
<dbReference type="SUPFAM" id="SSF49464">
    <property type="entry name" value="Carboxypeptidase regulatory domain-like"/>
    <property type="match status" value="1"/>
</dbReference>
<dbReference type="InterPro" id="IPR012910">
    <property type="entry name" value="Plug_dom"/>
</dbReference>
<dbReference type="STRING" id="869213.GCA_000517085_02029"/>
<evidence type="ECO:0000313" key="13">
    <source>
        <dbReference type="Proteomes" id="UP000019402"/>
    </source>
</evidence>